<feature type="compositionally biased region" description="Basic and acidic residues" evidence="1">
    <location>
        <begin position="75"/>
        <end position="91"/>
    </location>
</feature>
<name>A0AAX6T4Z4_HETGA</name>
<organism evidence="2 3">
    <name type="scientific">Heterocephalus glaber</name>
    <name type="common">Naked mole rat</name>
    <dbReference type="NCBI Taxonomy" id="10181"/>
    <lineage>
        <taxon>Eukaryota</taxon>
        <taxon>Metazoa</taxon>
        <taxon>Chordata</taxon>
        <taxon>Craniata</taxon>
        <taxon>Vertebrata</taxon>
        <taxon>Euteleostomi</taxon>
        <taxon>Mammalia</taxon>
        <taxon>Eutheria</taxon>
        <taxon>Euarchontoglires</taxon>
        <taxon>Glires</taxon>
        <taxon>Rodentia</taxon>
        <taxon>Hystricomorpha</taxon>
        <taxon>Bathyergidae</taxon>
        <taxon>Heterocephalus</taxon>
    </lineage>
</organism>
<accession>A0AAX6T4Z4</accession>
<proteinExistence type="predicted"/>
<feature type="region of interest" description="Disordered" evidence="1">
    <location>
        <begin position="293"/>
        <end position="317"/>
    </location>
</feature>
<dbReference type="GeneID" id="110349553"/>
<evidence type="ECO:0000256" key="1">
    <source>
        <dbReference type="SAM" id="MobiDB-lite"/>
    </source>
</evidence>
<protein>
    <submittedName>
        <fullName evidence="3">Uncharacterized protein LOC110349553</fullName>
    </submittedName>
</protein>
<reference evidence="3" key="1">
    <citation type="submission" date="2025-08" db="UniProtKB">
        <authorList>
            <consortium name="RefSeq"/>
        </authorList>
    </citation>
    <scope>IDENTIFICATION</scope>
</reference>
<feature type="compositionally biased region" description="Basic residues" evidence="1">
    <location>
        <begin position="15"/>
        <end position="24"/>
    </location>
</feature>
<dbReference type="AlphaFoldDB" id="A0AAX6T4Z4"/>
<evidence type="ECO:0000313" key="3">
    <source>
        <dbReference type="RefSeq" id="XP_021115093.1"/>
    </source>
</evidence>
<gene>
    <name evidence="3" type="primary">LOC110349553</name>
</gene>
<dbReference type="Proteomes" id="UP000694906">
    <property type="component" value="Unplaced"/>
</dbReference>
<keyword evidence="2" id="KW-1185">Reference proteome</keyword>
<evidence type="ECO:0000313" key="2">
    <source>
        <dbReference type="Proteomes" id="UP000694906"/>
    </source>
</evidence>
<feature type="region of interest" description="Disordered" evidence="1">
    <location>
        <begin position="1"/>
        <end position="103"/>
    </location>
</feature>
<dbReference type="RefSeq" id="XP_021115093.1">
    <property type="nucleotide sequence ID" value="XM_021259434.1"/>
</dbReference>
<sequence>MSVRQVALGPASAAHRLRRRRRGRGAAGPESAPPPPGWAAWVPWEYGGPGTPARTPGLRPLPPNSRSAHVHAARAPKDSARSPAAERRGRDNLQGNQQGTVGRYARRQLVGDTIQAGPREPPGGICTHPTVPSIAVDRQDFGICIAGQKGTRTPSSNRTFSISHTETAPTEHDSPHPGNCIPLPVSVPLLTDAACERKPTRFVLLHLADFTWTRVFQAKPHEAQERTHLHSSAQGAGSCWHTWAAEATGPAWPVSLATHRSREQTGRPVGDGCAPRSPALTVTASRLVPPLASLSSLQDGGRDTHRQGASGNVLGPLSTQVPAARCLGQGLRLTHHCVPRAVSPEPGLGQRMKYLKNE</sequence>